<feature type="domain" description="Major facilitator superfamily (MFS) profile" evidence="7">
    <location>
        <begin position="58"/>
        <end position="483"/>
    </location>
</feature>
<reference evidence="8 9" key="1">
    <citation type="submission" date="2016-04" db="EMBL/GenBank/DDBJ databases">
        <title>A degradative enzymes factory behind the ericoid mycorrhizal symbiosis.</title>
        <authorList>
            <consortium name="DOE Joint Genome Institute"/>
            <person name="Martino E."/>
            <person name="Morin E."/>
            <person name="Grelet G."/>
            <person name="Kuo A."/>
            <person name="Kohler A."/>
            <person name="Daghino S."/>
            <person name="Barry K."/>
            <person name="Choi C."/>
            <person name="Cichocki N."/>
            <person name="Clum A."/>
            <person name="Copeland A."/>
            <person name="Hainaut M."/>
            <person name="Haridas S."/>
            <person name="Labutti K."/>
            <person name="Lindquist E."/>
            <person name="Lipzen A."/>
            <person name="Khouja H.-R."/>
            <person name="Murat C."/>
            <person name="Ohm R."/>
            <person name="Olson A."/>
            <person name="Spatafora J."/>
            <person name="Veneault-Fourrey C."/>
            <person name="Henrissat B."/>
            <person name="Grigoriev I."/>
            <person name="Martin F."/>
            <person name="Perotto S."/>
        </authorList>
    </citation>
    <scope>NUCLEOTIDE SEQUENCE [LARGE SCALE GENOMIC DNA]</scope>
    <source>
        <strain evidence="8 9">E</strain>
    </source>
</reference>
<feature type="transmembrane region" description="Helical" evidence="6">
    <location>
        <begin position="280"/>
        <end position="300"/>
    </location>
</feature>
<comment type="subcellular location">
    <subcellularLocation>
        <location evidence="1">Membrane</location>
        <topology evidence="1">Multi-pass membrane protein</topology>
    </subcellularLocation>
</comment>
<dbReference type="InterPro" id="IPR036259">
    <property type="entry name" value="MFS_trans_sf"/>
</dbReference>
<evidence type="ECO:0000259" key="7">
    <source>
        <dbReference type="PROSITE" id="PS50850"/>
    </source>
</evidence>
<dbReference type="OrthoDB" id="3936150at2759"/>
<name>A0A2J6SHY8_9HELO</name>
<evidence type="ECO:0000256" key="5">
    <source>
        <dbReference type="SAM" id="MobiDB-lite"/>
    </source>
</evidence>
<dbReference type="AlphaFoldDB" id="A0A2J6SHY8"/>
<dbReference type="GO" id="GO:0015606">
    <property type="term" value="F:spermidine transmembrane transporter activity"/>
    <property type="evidence" value="ECO:0007669"/>
    <property type="project" value="TreeGrafter"/>
</dbReference>
<dbReference type="GO" id="GO:0000297">
    <property type="term" value="F:spermine transmembrane transporter activity"/>
    <property type="evidence" value="ECO:0007669"/>
    <property type="project" value="TreeGrafter"/>
</dbReference>
<feature type="transmembrane region" description="Helical" evidence="6">
    <location>
        <begin position="58"/>
        <end position="78"/>
    </location>
</feature>
<feature type="region of interest" description="Disordered" evidence="5">
    <location>
        <begin position="1"/>
        <end position="27"/>
    </location>
</feature>
<evidence type="ECO:0000256" key="3">
    <source>
        <dbReference type="ARBA" id="ARBA00022989"/>
    </source>
</evidence>
<feature type="transmembrane region" description="Helical" evidence="6">
    <location>
        <begin position="123"/>
        <end position="145"/>
    </location>
</feature>
<feature type="transmembrane region" description="Helical" evidence="6">
    <location>
        <begin position="423"/>
        <end position="442"/>
    </location>
</feature>
<feature type="transmembrane region" description="Helical" evidence="6">
    <location>
        <begin position="182"/>
        <end position="203"/>
    </location>
</feature>
<dbReference type="Gene3D" id="1.20.1250.20">
    <property type="entry name" value="MFS general substrate transporter like domains"/>
    <property type="match status" value="1"/>
</dbReference>
<dbReference type="PANTHER" id="PTHR23502:SF182">
    <property type="entry name" value="POLYAMINE TRANSPORTER, PUTATIVE-RELATED"/>
    <property type="match status" value="1"/>
</dbReference>
<feature type="transmembrane region" description="Helical" evidence="6">
    <location>
        <begin position="151"/>
        <end position="170"/>
    </location>
</feature>
<evidence type="ECO:0000313" key="9">
    <source>
        <dbReference type="Proteomes" id="UP000235371"/>
    </source>
</evidence>
<dbReference type="InterPro" id="IPR011701">
    <property type="entry name" value="MFS"/>
</dbReference>
<accession>A0A2J6SHY8</accession>
<gene>
    <name evidence="8" type="ORF">K444DRAFT_575880</name>
</gene>
<feature type="transmembrane region" description="Helical" evidence="6">
    <location>
        <begin position="320"/>
        <end position="342"/>
    </location>
</feature>
<dbReference type="FunFam" id="1.20.1250.20:FF:000907">
    <property type="entry name" value="Similar to MFS multidrug transporter, partial sequence"/>
    <property type="match status" value="1"/>
</dbReference>
<dbReference type="EMBL" id="KZ613913">
    <property type="protein sequence ID" value="PMD50385.1"/>
    <property type="molecule type" value="Genomic_DNA"/>
</dbReference>
<feature type="transmembrane region" description="Helical" evidence="6">
    <location>
        <begin position="388"/>
        <end position="411"/>
    </location>
</feature>
<proteinExistence type="predicted"/>
<dbReference type="Proteomes" id="UP000235371">
    <property type="component" value="Unassembled WGS sequence"/>
</dbReference>
<evidence type="ECO:0000256" key="4">
    <source>
        <dbReference type="ARBA" id="ARBA00023136"/>
    </source>
</evidence>
<feature type="transmembrane region" description="Helical" evidence="6">
    <location>
        <begin position="363"/>
        <end position="382"/>
    </location>
</feature>
<evidence type="ECO:0000256" key="2">
    <source>
        <dbReference type="ARBA" id="ARBA00022692"/>
    </source>
</evidence>
<feature type="transmembrane region" description="Helical" evidence="6">
    <location>
        <begin position="98"/>
        <end position="116"/>
    </location>
</feature>
<evidence type="ECO:0000256" key="6">
    <source>
        <dbReference type="SAM" id="Phobius"/>
    </source>
</evidence>
<dbReference type="InterPro" id="IPR020846">
    <property type="entry name" value="MFS_dom"/>
</dbReference>
<feature type="transmembrane region" description="Helical" evidence="6">
    <location>
        <begin position="454"/>
        <end position="477"/>
    </location>
</feature>
<dbReference type="InParanoid" id="A0A2J6SHY8"/>
<keyword evidence="4 6" id="KW-0472">Membrane</keyword>
<feature type="transmembrane region" description="Helical" evidence="6">
    <location>
        <begin position="215"/>
        <end position="234"/>
    </location>
</feature>
<keyword evidence="9" id="KW-1185">Reference proteome</keyword>
<dbReference type="Pfam" id="PF07690">
    <property type="entry name" value="MFS_1"/>
    <property type="match status" value="1"/>
</dbReference>
<organism evidence="8 9">
    <name type="scientific">Hyaloscypha bicolor E</name>
    <dbReference type="NCBI Taxonomy" id="1095630"/>
    <lineage>
        <taxon>Eukaryota</taxon>
        <taxon>Fungi</taxon>
        <taxon>Dikarya</taxon>
        <taxon>Ascomycota</taxon>
        <taxon>Pezizomycotina</taxon>
        <taxon>Leotiomycetes</taxon>
        <taxon>Helotiales</taxon>
        <taxon>Hyaloscyphaceae</taxon>
        <taxon>Hyaloscypha</taxon>
        <taxon>Hyaloscypha bicolor</taxon>
    </lineage>
</organism>
<sequence length="499" mass="54620">MAAESYTPSSLETGSFQDKQPTSKPHEIVAVSRQQPLELSADDTDNPRSWSQKKKVSIGLFALMSTFVTTIGTPIYIGAIPGIQRQFHITTTLAISPISLYACGLGIGALIATAACEIYGRRIVFQVTLPIALIFTIVGGCSQNFATLAVARTLAGLFSGPCLTVGVGVLNDLWDLSLEKTGTTFAVFFVLFVILATQIGPMASAAIIEHHSWRWTFWVAAILVGITTVCSFLLPETYHPQIIRARAKKMGQALPSRGTNASIFLTAIGRPLHMMFVEPIIFPTGLMLAVAQSVIMAYYVGYALLFERVYGFSQFKVGMAFGPLVVGAFLAVPVVALFDKLLYQKARAEALRLGKTVAPEKRLYPAMLGSITLPVSLFWLAWSGRKEIHSIVPILSGALFGFSNVLTMLCLPIYNNDVYTIHYGASVLAATTFIRFTISSSFPLFTAQMIDRLGFAWATSVLGFIAVALIPIPWAFWKWGPRLRKGTRYLRHLEVVETR</sequence>
<dbReference type="GeneID" id="36585572"/>
<dbReference type="PROSITE" id="PS50850">
    <property type="entry name" value="MFS"/>
    <property type="match status" value="1"/>
</dbReference>
<dbReference type="RefSeq" id="XP_024727289.1">
    <property type="nucleotide sequence ID" value="XM_024877495.1"/>
</dbReference>
<evidence type="ECO:0000313" key="8">
    <source>
        <dbReference type="EMBL" id="PMD50385.1"/>
    </source>
</evidence>
<dbReference type="SUPFAM" id="SSF103473">
    <property type="entry name" value="MFS general substrate transporter"/>
    <property type="match status" value="1"/>
</dbReference>
<keyword evidence="2 6" id="KW-0812">Transmembrane</keyword>
<feature type="compositionally biased region" description="Polar residues" evidence="5">
    <location>
        <begin position="1"/>
        <end position="23"/>
    </location>
</feature>
<dbReference type="PANTHER" id="PTHR23502">
    <property type="entry name" value="MAJOR FACILITATOR SUPERFAMILY"/>
    <property type="match status" value="1"/>
</dbReference>
<dbReference type="GO" id="GO:0005886">
    <property type="term" value="C:plasma membrane"/>
    <property type="evidence" value="ECO:0007669"/>
    <property type="project" value="TreeGrafter"/>
</dbReference>
<evidence type="ECO:0000256" key="1">
    <source>
        <dbReference type="ARBA" id="ARBA00004141"/>
    </source>
</evidence>
<protein>
    <submittedName>
        <fullName evidence="8">MFS general substrate transporter</fullName>
    </submittedName>
</protein>
<keyword evidence="3 6" id="KW-1133">Transmembrane helix</keyword>
<dbReference type="STRING" id="1095630.A0A2J6SHY8"/>